<reference evidence="1" key="2">
    <citation type="submission" date="2020-09" db="EMBL/GenBank/DDBJ databases">
        <authorList>
            <person name="Sun Q."/>
            <person name="Ohkuma M."/>
        </authorList>
    </citation>
    <scope>NUCLEOTIDE SEQUENCE</scope>
    <source>
        <strain evidence="1">JCM 17251</strain>
    </source>
</reference>
<keyword evidence="2" id="KW-1185">Reference proteome</keyword>
<comment type="caution">
    <text evidence="1">The sequence shown here is derived from an EMBL/GenBank/DDBJ whole genome shotgun (WGS) entry which is preliminary data.</text>
</comment>
<name>A0A917XSR0_9BACI</name>
<evidence type="ECO:0000313" key="1">
    <source>
        <dbReference type="EMBL" id="GGN51502.1"/>
    </source>
</evidence>
<evidence type="ECO:0000313" key="2">
    <source>
        <dbReference type="Proteomes" id="UP000624041"/>
    </source>
</evidence>
<dbReference type="Proteomes" id="UP000624041">
    <property type="component" value="Unassembled WGS sequence"/>
</dbReference>
<dbReference type="EMBL" id="BMOS01000003">
    <property type="protein sequence ID" value="GGN51502.1"/>
    <property type="molecule type" value="Genomic_DNA"/>
</dbReference>
<dbReference type="AlphaFoldDB" id="A0A917XSR0"/>
<organism evidence="1 2">
    <name type="scientific">Oceanobacillus indicireducens</name>
    <dbReference type="NCBI Taxonomy" id="1004261"/>
    <lineage>
        <taxon>Bacteria</taxon>
        <taxon>Bacillati</taxon>
        <taxon>Bacillota</taxon>
        <taxon>Bacilli</taxon>
        <taxon>Bacillales</taxon>
        <taxon>Bacillaceae</taxon>
        <taxon>Oceanobacillus</taxon>
    </lineage>
</organism>
<proteinExistence type="predicted"/>
<accession>A0A917XSR0</accession>
<gene>
    <name evidence="1" type="ORF">GCM10007971_06070</name>
</gene>
<reference evidence="1" key="1">
    <citation type="journal article" date="2014" name="Int. J. Syst. Evol. Microbiol.">
        <title>Complete genome sequence of Corynebacterium casei LMG S-19264T (=DSM 44701T), isolated from a smear-ripened cheese.</title>
        <authorList>
            <consortium name="US DOE Joint Genome Institute (JGI-PGF)"/>
            <person name="Walter F."/>
            <person name="Albersmeier A."/>
            <person name="Kalinowski J."/>
            <person name="Ruckert C."/>
        </authorList>
    </citation>
    <scope>NUCLEOTIDE SEQUENCE</scope>
    <source>
        <strain evidence="1">JCM 17251</strain>
    </source>
</reference>
<sequence>MHLAQLNESFKARSFGWALGDDVRTIGTSGLPATPDLCEYQDHVPLFSSSIFKY</sequence>
<protein>
    <submittedName>
        <fullName evidence="1">Uncharacterized protein</fullName>
    </submittedName>
</protein>